<dbReference type="OrthoDB" id="62952at2759"/>
<dbReference type="EMBL" id="CAJPDR010000060">
    <property type="protein sequence ID" value="CAF9913166.1"/>
    <property type="molecule type" value="Genomic_DNA"/>
</dbReference>
<gene>
    <name evidence="1" type="ORF">ALECFALPRED_008655</name>
</gene>
<proteinExistence type="predicted"/>
<evidence type="ECO:0000313" key="2">
    <source>
        <dbReference type="Proteomes" id="UP000664203"/>
    </source>
</evidence>
<sequence length="160" mass="18124">MPSFSDKLHLMANLSMDFEVIDSGITDAVLSKRPTEYALHCPQLRTLTIQLLIGRWLIQDFPADSATARVLRQLRPRLDNLSVLVLHSRPHEVLPELRLSNADHKYWSGTSWSDQCWSGQCQSGFNTRPLQWPYLTLPSLIQGHAGMECTKSKDFGLFSG</sequence>
<accession>A0A8H3ETH2</accession>
<comment type="caution">
    <text evidence="1">The sequence shown here is derived from an EMBL/GenBank/DDBJ whole genome shotgun (WGS) entry which is preliminary data.</text>
</comment>
<dbReference type="Proteomes" id="UP000664203">
    <property type="component" value="Unassembled WGS sequence"/>
</dbReference>
<evidence type="ECO:0000313" key="1">
    <source>
        <dbReference type="EMBL" id="CAF9913166.1"/>
    </source>
</evidence>
<keyword evidence="2" id="KW-1185">Reference proteome</keyword>
<reference evidence="1" key="1">
    <citation type="submission" date="2021-03" db="EMBL/GenBank/DDBJ databases">
        <authorList>
            <person name="Tagirdzhanova G."/>
        </authorList>
    </citation>
    <scope>NUCLEOTIDE SEQUENCE</scope>
</reference>
<organism evidence="1 2">
    <name type="scientific">Alectoria fallacina</name>
    <dbReference type="NCBI Taxonomy" id="1903189"/>
    <lineage>
        <taxon>Eukaryota</taxon>
        <taxon>Fungi</taxon>
        <taxon>Dikarya</taxon>
        <taxon>Ascomycota</taxon>
        <taxon>Pezizomycotina</taxon>
        <taxon>Lecanoromycetes</taxon>
        <taxon>OSLEUM clade</taxon>
        <taxon>Lecanoromycetidae</taxon>
        <taxon>Lecanorales</taxon>
        <taxon>Lecanorineae</taxon>
        <taxon>Parmeliaceae</taxon>
        <taxon>Alectoria</taxon>
    </lineage>
</organism>
<protein>
    <submittedName>
        <fullName evidence="1">Uncharacterized protein</fullName>
    </submittedName>
</protein>
<name>A0A8H3ETH2_9LECA</name>
<dbReference type="AlphaFoldDB" id="A0A8H3ETH2"/>